<name>A0A6J5YJD5_9ZZZZ</name>
<dbReference type="InterPro" id="IPR009010">
    <property type="entry name" value="Asp_de-COase-like_dom_sf"/>
</dbReference>
<evidence type="ECO:0000256" key="4">
    <source>
        <dbReference type="ARBA" id="ARBA00023014"/>
    </source>
</evidence>
<keyword evidence="4" id="KW-0411">Iron-sulfur</keyword>
<dbReference type="SMART" id="SM00926">
    <property type="entry name" value="Molybdop_Fe4S4"/>
    <property type="match status" value="1"/>
</dbReference>
<dbReference type="PANTHER" id="PTHR43742">
    <property type="entry name" value="TRIMETHYLAMINE-N-OXIDE REDUCTASE"/>
    <property type="match status" value="1"/>
</dbReference>
<evidence type="ECO:0000256" key="1">
    <source>
        <dbReference type="ARBA" id="ARBA00010312"/>
    </source>
</evidence>
<dbReference type="GO" id="GO:0046872">
    <property type="term" value="F:metal ion binding"/>
    <property type="evidence" value="ECO:0007669"/>
    <property type="project" value="UniProtKB-KW"/>
</dbReference>
<dbReference type="GO" id="GO:0016491">
    <property type="term" value="F:oxidoreductase activity"/>
    <property type="evidence" value="ECO:0007669"/>
    <property type="project" value="InterPro"/>
</dbReference>
<dbReference type="Gene3D" id="2.40.40.20">
    <property type="match status" value="1"/>
</dbReference>
<dbReference type="InterPro" id="IPR050612">
    <property type="entry name" value="Prok_Mopterin_Oxidored"/>
</dbReference>
<dbReference type="Gene3D" id="3.40.50.740">
    <property type="match status" value="1"/>
</dbReference>
<comment type="similarity">
    <text evidence="1">Belongs to the prokaryotic molybdopterin-containing oxidoreductase family.</text>
</comment>
<dbReference type="Pfam" id="PF04879">
    <property type="entry name" value="Molybdop_Fe4S4"/>
    <property type="match status" value="1"/>
</dbReference>
<dbReference type="GO" id="GO:0051536">
    <property type="term" value="F:iron-sulfur cluster binding"/>
    <property type="evidence" value="ECO:0007669"/>
    <property type="project" value="UniProtKB-KW"/>
</dbReference>
<sequence>MTTPDSTMNPQHTKYCVCTICDIGCQFRAVVQDDRVVRILPHESPALARNICFKGTAAPQIHNHPDRLRVPLKRVGARGSDQWEEISYEQAMDEIAERLSTIVTEHGPESFAVSTSGWNTQTTHGFDRRFMNLLGSPNWISGVSLCAGNTAAVNRLTYGWFPFPDLLNTNCIVLFGHNPRKHSWTPLFNMIEAARDRGATVIVLDPRVSEQAEKADLHLQLRAGTDAAMCLGWLKVILDEGLHDQRFIDDWCVGFDELRARVDEYPLERVEEITGVDRELIAQAARIYANADGAVIPWTPVTDQQISSTSAIRLHSILRAVTGNLDVVGGEMLNGVHPGWRTEADLQLHDVIAPEQRAKQLGYDKHPVYTYRTAEMLRPHMERVWGRRWMDQVMGCHMANPTEVFRAMADGDPYPIRAFFTLGNNTLLSYPNQHQVHRALMNQELIVAHEIFMTPTAMLADYVLPGDVFTERAHIADTWGWGNRLALSEQVVSPPEQASSTFRFWTDLARRMGFAEHFPWDDLEQVLDHRLEPSGRTFEQFASTVLMEQAPPDYRKYRRTGFATPSGKVELRSSILDELGFDPLPYHREGPATSDAFPYRVFTGVREDPFFQTGQRNIGVLRRRSPSPKFFVHPDDASRDGLVDGHWARLETEQGHVVAKVSVRSEMRPGHVRVPHGWWYPETRGSIELAGAFLSSDAVLCSDADEFLDHEQGIPHFKGFPGRLVPCDAPAGMSELTLGG</sequence>
<protein>
    <submittedName>
        <fullName evidence="6">Unannotated protein</fullName>
    </submittedName>
</protein>
<dbReference type="PROSITE" id="PS51669">
    <property type="entry name" value="4FE4S_MOW_BIS_MGD"/>
    <property type="match status" value="1"/>
</dbReference>
<accession>A0A6J5YJD5</accession>
<evidence type="ECO:0000259" key="5">
    <source>
        <dbReference type="PROSITE" id="PS51669"/>
    </source>
</evidence>
<dbReference type="PANTHER" id="PTHR43742:SF6">
    <property type="entry name" value="OXIDOREDUCTASE YYAE-RELATED"/>
    <property type="match status" value="1"/>
</dbReference>
<dbReference type="SUPFAM" id="SSF50692">
    <property type="entry name" value="ADC-like"/>
    <property type="match status" value="1"/>
</dbReference>
<dbReference type="EMBL" id="CAEMXZ010000061">
    <property type="protein sequence ID" value="CAB4323662.1"/>
    <property type="molecule type" value="Genomic_DNA"/>
</dbReference>
<organism evidence="6">
    <name type="scientific">freshwater metagenome</name>
    <dbReference type="NCBI Taxonomy" id="449393"/>
    <lineage>
        <taxon>unclassified sequences</taxon>
        <taxon>metagenomes</taxon>
        <taxon>ecological metagenomes</taxon>
    </lineage>
</organism>
<dbReference type="AlphaFoldDB" id="A0A6J5YJD5"/>
<keyword evidence="3" id="KW-0408">Iron</keyword>
<dbReference type="Pfam" id="PF01568">
    <property type="entry name" value="Molydop_binding"/>
    <property type="match status" value="1"/>
</dbReference>
<keyword evidence="2" id="KW-0479">Metal-binding</keyword>
<dbReference type="InterPro" id="IPR006656">
    <property type="entry name" value="Mopterin_OxRdtase"/>
</dbReference>
<proteinExistence type="inferred from homology"/>
<evidence type="ECO:0000256" key="3">
    <source>
        <dbReference type="ARBA" id="ARBA00023004"/>
    </source>
</evidence>
<dbReference type="GO" id="GO:0043546">
    <property type="term" value="F:molybdopterin cofactor binding"/>
    <property type="evidence" value="ECO:0007669"/>
    <property type="project" value="InterPro"/>
</dbReference>
<reference evidence="6" key="1">
    <citation type="submission" date="2020-05" db="EMBL/GenBank/DDBJ databases">
        <authorList>
            <person name="Chiriac C."/>
            <person name="Salcher M."/>
            <person name="Ghai R."/>
            <person name="Kavagutti S V."/>
        </authorList>
    </citation>
    <scope>NUCLEOTIDE SEQUENCE</scope>
</reference>
<dbReference type="SUPFAM" id="SSF53706">
    <property type="entry name" value="Formate dehydrogenase/DMSO reductase, domains 1-3"/>
    <property type="match status" value="1"/>
</dbReference>
<dbReference type="InterPro" id="IPR006657">
    <property type="entry name" value="MoPterin_dinucl-bd_dom"/>
</dbReference>
<dbReference type="Gene3D" id="2.20.25.90">
    <property type="entry name" value="ADC-like domains"/>
    <property type="match status" value="1"/>
</dbReference>
<evidence type="ECO:0000256" key="2">
    <source>
        <dbReference type="ARBA" id="ARBA00022723"/>
    </source>
</evidence>
<evidence type="ECO:0000313" key="6">
    <source>
        <dbReference type="EMBL" id="CAB4323662.1"/>
    </source>
</evidence>
<dbReference type="InterPro" id="IPR006963">
    <property type="entry name" value="Mopterin_OxRdtase_4Fe-4S_dom"/>
</dbReference>
<gene>
    <name evidence="6" type="ORF">UFOPK1392_01419</name>
</gene>
<dbReference type="Pfam" id="PF00384">
    <property type="entry name" value="Molybdopterin"/>
    <property type="match status" value="1"/>
</dbReference>
<dbReference type="Gene3D" id="3.40.228.10">
    <property type="entry name" value="Dimethylsulfoxide Reductase, domain 2"/>
    <property type="match status" value="1"/>
</dbReference>
<feature type="domain" description="4Fe-4S Mo/W bis-MGD-type" evidence="5">
    <location>
        <begin position="11"/>
        <end position="66"/>
    </location>
</feature>